<reference evidence="4" key="2">
    <citation type="submission" date="2013-12" db="EMBL/GenBank/DDBJ databases">
        <authorList>
            <person name="Yu Y."/>
            <person name="Lee S."/>
            <person name="de Baynast K."/>
            <person name="Wissotski M."/>
            <person name="Liu L."/>
            <person name="Talag J."/>
            <person name="Goicoechea J."/>
            <person name="Angelova A."/>
            <person name="Jetty R."/>
            <person name="Kudrna D."/>
            <person name="Golser W."/>
            <person name="Rivera L."/>
            <person name="Zhang J."/>
            <person name="Wing R."/>
        </authorList>
    </citation>
    <scope>NUCLEOTIDE SEQUENCE</scope>
</reference>
<dbReference type="AlphaFoldDB" id="A0A0D9XKD9"/>
<dbReference type="HOGENOM" id="CLU_006228_0_1_1"/>
<reference evidence="3" key="3">
    <citation type="submission" date="2015-04" db="UniProtKB">
        <authorList>
            <consortium name="EnsemblPlants"/>
        </authorList>
    </citation>
    <scope>IDENTIFICATION</scope>
</reference>
<dbReference type="InterPro" id="IPR032838">
    <property type="entry name" value="Vwaint_dom"/>
</dbReference>
<dbReference type="InterPro" id="IPR051266">
    <property type="entry name" value="CLCR"/>
</dbReference>
<reference evidence="3 4" key="1">
    <citation type="submission" date="2012-08" db="EMBL/GenBank/DDBJ databases">
        <title>Oryza genome evolution.</title>
        <authorList>
            <person name="Wing R.A."/>
        </authorList>
    </citation>
    <scope>NUCLEOTIDE SEQUENCE</scope>
</reference>
<feature type="region of interest" description="Disordered" evidence="1">
    <location>
        <begin position="353"/>
        <end position="435"/>
    </location>
</feature>
<organism evidence="3 4">
    <name type="scientific">Leersia perrieri</name>
    <dbReference type="NCBI Taxonomy" id="77586"/>
    <lineage>
        <taxon>Eukaryota</taxon>
        <taxon>Viridiplantae</taxon>
        <taxon>Streptophyta</taxon>
        <taxon>Embryophyta</taxon>
        <taxon>Tracheophyta</taxon>
        <taxon>Spermatophyta</taxon>
        <taxon>Magnoliopsida</taxon>
        <taxon>Liliopsida</taxon>
        <taxon>Poales</taxon>
        <taxon>Poaceae</taxon>
        <taxon>BOP clade</taxon>
        <taxon>Oryzoideae</taxon>
        <taxon>Oryzeae</taxon>
        <taxon>Oryzinae</taxon>
        <taxon>Leersia</taxon>
    </lineage>
</organism>
<accession>A0A0D9XKD9</accession>
<protein>
    <recommendedName>
        <fullName evidence="2">VWFA domain-containing protein</fullName>
    </recommendedName>
</protein>
<dbReference type="PANTHER" id="PTHR10579">
    <property type="entry name" value="CALCIUM-ACTIVATED CHLORIDE CHANNEL REGULATOR"/>
    <property type="match status" value="1"/>
</dbReference>
<dbReference type="EnsemblPlants" id="LPERR10G09130.1">
    <property type="protein sequence ID" value="LPERR10G09130.1"/>
    <property type="gene ID" value="LPERR10G09130"/>
</dbReference>
<dbReference type="InterPro" id="IPR002035">
    <property type="entry name" value="VWF_A"/>
</dbReference>
<evidence type="ECO:0000256" key="1">
    <source>
        <dbReference type="SAM" id="MobiDB-lite"/>
    </source>
</evidence>
<dbReference type="Pfam" id="PF14624">
    <property type="entry name" value="Vwaint"/>
    <property type="match status" value="1"/>
</dbReference>
<keyword evidence="4" id="KW-1185">Reference proteome</keyword>
<dbReference type="Gene3D" id="3.40.50.410">
    <property type="entry name" value="von Willebrand factor, type A domain"/>
    <property type="match status" value="1"/>
</dbReference>
<feature type="compositionally biased region" description="Basic and acidic residues" evidence="1">
    <location>
        <begin position="288"/>
        <end position="299"/>
    </location>
</feature>
<evidence type="ECO:0000313" key="4">
    <source>
        <dbReference type="Proteomes" id="UP000032180"/>
    </source>
</evidence>
<evidence type="ECO:0000259" key="2">
    <source>
        <dbReference type="PROSITE" id="PS50234"/>
    </source>
</evidence>
<dbReference type="PROSITE" id="PS50234">
    <property type="entry name" value="VWFA"/>
    <property type="match status" value="1"/>
</dbReference>
<dbReference type="InterPro" id="IPR036465">
    <property type="entry name" value="vWFA_dom_sf"/>
</dbReference>
<dbReference type="Gramene" id="LPERR10G09130.1">
    <property type="protein sequence ID" value="LPERR10G09130.1"/>
    <property type="gene ID" value="LPERR10G09130"/>
</dbReference>
<dbReference type="Pfam" id="PF13768">
    <property type="entry name" value="VWA_3"/>
    <property type="match status" value="1"/>
</dbReference>
<name>A0A0D9XKD9_9ORYZ</name>
<dbReference type="STRING" id="77586.A0A0D9XKD9"/>
<evidence type="ECO:0000313" key="3">
    <source>
        <dbReference type="EnsemblPlants" id="LPERR10G09130.1"/>
    </source>
</evidence>
<feature type="region of interest" description="Disordered" evidence="1">
    <location>
        <begin position="285"/>
        <end position="316"/>
    </location>
</feature>
<sequence>MGFVIDNLGPSDRLCVVSFSTDATRMTRLLRMSDAGKATAKRAVESLAAGGWTNIATGLRVAARVLGDRRHVNAVSSVILLSDGQDTYSYGRHVDLVPRSHTSAAPIHTFGFGADHDAAAMNTIAEATRGTFSFVENQAVIQDCFAQCIGGLLSVAVQDARVDVACSRQGVRVMGIKSGRYESHVDADGRAASVNAGELYADEERRFLLFLHVPAAESTEDVTNLISLSCTYRDMVTGRTITVAGGEDDAVIRRPLEVSAVDEEVSMKVERERVRVEATEDIAAARAAADRGDHGEASRTLRRRRNRVLESAPGRSGDATCEALELELGELEAAVADAPRYEQSGRASLLAGMSSHGLQRASGTRRKCSWSTSEKDRFINESVSGRDRDRDREREREREMLYATPAMERMVSKSRNTQQQKRSWRRPAAEEEGRP</sequence>
<dbReference type="SUPFAM" id="SSF53300">
    <property type="entry name" value="vWA-like"/>
    <property type="match status" value="1"/>
</dbReference>
<dbReference type="PANTHER" id="PTHR10579:SF132">
    <property type="entry name" value="OS10G0464800 PROTEIN"/>
    <property type="match status" value="1"/>
</dbReference>
<dbReference type="Proteomes" id="UP000032180">
    <property type="component" value="Chromosome 10"/>
</dbReference>
<feature type="compositionally biased region" description="Basic and acidic residues" evidence="1">
    <location>
        <begin position="373"/>
        <end position="400"/>
    </location>
</feature>
<feature type="domain" description="VWFA" evidence="2">
    <location>
        <begin position="1"/>
        <end position="149"/>
    </location>
</feature>
<proteinExistence type="predicted"/>